<dbReference type="RefSeq" id="XP_046058106.1">
    <property type="nucleotide sequence ID" value="XM_046208334.1"/>
</dbReference>
<dbReference type="InterPro" id="IPR015943">
    <property type="entry name" value="WD40/YVTN_repeat-like_dom_sf"/>
</dbReference>
<evidence type="ECO:0008006" key="9">
    <source>
        <dbReference type="Google" id="ProtNLM"/>
    </source>
</evidence>
<comment type="caution">
    <text evidence="7">The sequence shown here is derived from an EMBL/GenBank/DDBJ whole genome shotgun (WGS) entry which is preliminary data.</text>
</comment>
<comment type="pathway">
    <text evidence="6">tRNA modification; N(7)-methylguanine-tRNA biosynthesis.</text>
</comment>
<comment type="function">
    <text evidence="6">Required for the formation of N(7)-methylguanine at position 46 (m7G46) in tRNA. In the complex, it is required to stabilize and induce conformational changes of the catalytic subunit.</text>
</comment>
<keyword evidence="4 6" id="KW-0677">Repeat</keyword>
<dbReference type="AlphaFoldDB" id="A0A9P8NV19"/>
<organism evidence="7 8">
    <name type="scientific">Ogataea philodendri</name>
    <dbReference type="NCBI Taxonomy" id="1378263"/>
    <lineage>
        <taxon>Eukaryota</taxon>
        <taxon>Fungi</taxon>
        <taxon>Dikarya</taxon>
        <taxon>Ascomycota</taxon>
        <taxon>Saccharomycotina</taxon>
        <taxon>Pichiomycetes</taxon>
        <taxon>Pichiales</taxon>
        <taxon>Pichiaceae</taxon>
        <taxon>Ogataea</taxon>
    </lineage>
</organism>
<name>A0A9P8NV19_9ASCO</name>
<dbReference type="PANTHER" id="PTHR16288:SF0">
    <property type="entry name" value="TRNA (GUANINE-N(7)-)-METHYLTRANSFERASE NON-CATALYTIC SUBUNIT WDR4"/>
    <property type="match status" value="1"/>
</dbReference>
<keyword evidence="3 6" id="KW-0819">tRNA processing</keyword>
<dbReference type="EMBL" id="JAEUBE010000504">
    <property type="protein sequence ID" value="KAH3660403.1"/>
    <property type="molecule type" value="Genomic_DNA"/>
</dbReference>
<evidence type="ECO:0000256" key="2">
    <source>
        <dbReference type="ARBA" id="ARBA00022574"/>
    </source>
</evidence>
<evidence type="ECO:0000313" key="8">
    <source>
        <dbReference type="Proteomes" id="UP000769157"/>
    </source>
</evidence>
<reference evidence="7" key="1">
    <citation type="journal article" date="2021" name="Open Biol.">
        <title>Shared evolutionary footprints suggest mitochondrial oxidative damage underlies multiple complex I losses in fungi.</title>
        <authorList>
            <person name="Schikora-Tamarit M.A."/>
            <person name="Marcet-Houben M."/>
            <person name="Nosek J."/>
            <person name="Gabaldon T."/>
        </authorList>
    </citation>
    <scope>NUCLEOTIDE SEQUENCE</scope>
    <source>
        <strain evidence="7">CBS6075</strain>
    </source>
</reference>
<dbReference type="SUPFAM" id="SSF50978">
    <property type="entry name" value="WD40 repeat-like"/>
    <property type="match status" value="2"/>
</dbReference>
<dbReference type="GO" id="GO:0005634">
    <property type="term" value="C:nucleus"/>
    <property type="evidence" value="ECO:0007669"/>
    <property type="project" value="UniProtKB-SubCell"/>
</dbReference>
<keyword evidence="2 6" id="KW-0853">WD repeat</keyword>
<dbReference type="InterPro" id="IPR028884">
    <property type="entry name" value="Trm82"/>
</dbReference>
<dbReference type="OrthoDB" id="339900at2759"/>
<dbReference type="HAMAP" id="MF_03056">
    <property type="entry name" value="TRM82"/>
    <property type="match status" value="1"/>
</dbReference>
<dbReference type="Proteomes" id="UP000769157">
    <property type="component" value="Unassembled WGS sequence"/>
</dbReference>
<evidence type="ECO:0000256" key="1">
    <source>
        <dbReference type="ARBA" id="ARBA00004123"/>
    </source>
</evidence>
<evidence type="ECO:0000256" key="5">
    <source>
        <dbReference type="ARBA" id="ARBA00023242"/>
    </source>
</evidence>
<dbReference type="GeneID" id="70238953"/>
<evidence type="ECO:0000313" key="7">
    <source>
        <dbReference type="EMBL" id="KAH3660403.1"/>
    </source>
</evidence>
<comment type="similarity">
    <text evidence="6">Belongs to the WD repeat TRM82 family.</text>
</comment>
<reference evidence="7" key="2">
    <citation type="submission" date="2021-01" db="EMBL/GenBank/DDBJ databases">
        <authorList>
            <person name="Schikora-Tamarit M.A."/>
        </authorList>
    </citation>
    <scope>NUCLEOTIDE SEQUENCE</scope>
    <source>
        <strain evidence="7">CBS6075</strain>
    </source>
</reference>
<sequence>MKHPFQKVLLNSDASLLFAAAGNKVYVFSGPESWKLVDSWVDTVDPNYSLIKEYEARIQRYEQEVKESGSTDHRPPKVPTPGAGAPAKICYIRDIQLSRNEKYLILTTDTDKAVVVFEIIDGHLKEVKRQPLPKRTCSITTSLDDTKILVGDKFGDVYSVDTLDPEIVSEKDLVPVLGHVSMLTSVLNIGNGSGKEFVITTDRDEHIRISQFPKSYVIENWLFEHEEFISSIVAPQWCDNKVLISAGGDKFICSWNWQEGSLVDKFDYSADIEPFLTAENLAPSRFQNEEGDLMEYAVSQLIQVPKLNKLVVLFDRLAAFFVVSVSADGKLALDKSVSVSSTIICGAANNNRLILSVKGDENCLLEYNLENWEHKELTEVYGCNDVEWNEKGDLFASFSVNQLRKRSEH</sequence>
<dbReference type="InterPro" id="IPR036322">
    <property type="entry name" value="WD40_repeat_dom_sf"/>
</dbReference>
<evidence type="ECO:0000256" key="4">
    <source>
        <dbReference type="ARBA" id="ARBA00022737"/>
    </source>
</evidence>
<keyword evidence="8" id="KW-1185">Reference proteome</keyword>
<proteinExistence type="inferred from homology"/>
<accession>A0A9P8NV19</accession>
<dbReference type="Gene3D" id="2.130.10.10">
    <property type="entry name" value="YVTN repeat-like/Quinoprotein amine dehydrogenase"/>
    <property type="match status" value="1"/>
</dbReference>
<evidence type="ECO:0000256" key="6">
    <source>
        <dbReference type="HAMAP-Rule" id="MF_03056"/>
    </source>
</evidence>
<protein>
    <recommendedName>
        <fullName evidence="9">Transfer RNA methyltransferase 82</fullName>
    </recommendedName>
</protein>
<dbReference type="GO" id="GO:0005829">
    <property type="term" value="C:cytosol"/>
    <property type="evidence" value="ECO:0007669"/>
    <property type="project" value="TreeGrafter"/>
</dbReference>
<dbReference type="PANTHER" id="PTHR16288">
    <property type="entry name" value="WD40 REPEAT PROTEIN 4"/>
    <property type="match status" value="1"/>
</dbReference>
<gene>
    <name evidence="7" type="ORF">OGAPHI_006989</name>
</gene>
<dbReference type="GO" id="GO:0106004">
    <property type="term" value="P:tRNA (guanine-N7)-methylation"/>
    <property type="evidence" value="ECO:0007669"/>
    <property type="project" value="UniProtKB-UniRule"/>
</dbReference>
<comment type="subcellular location">
    <subcellularLocation>
        <location evidence="1 6">Nucleus</location>
    </subcellularLocation>
</comment>
<dbReference type="GO" id="GO:0043527">
    <property type="term" value="C:tRNA methyltransferase complex"/>
    <property type="evidence" value="ECO:0007669"/>
    <property type="project" value="TreeGrafter"/>
</dbReference>
<keyword evidence="5 6" id="KW-0539">Nucleus</keyword>
<evidence type="ECO:0000256" key="3">
    <source>
        <dbReference type="ARBA" id="ARBA00022694"/>
    </source>
</evidence>